<dbReference type="RefSeq" id="WP_126805588.1">
    <property type="nucleotide sequence ID" value="NZ_PIPP01000001.1"/>
</dbReference>
<accession>A0A432WX81</accession>
<sequence>MSEKQIESSPEQAAWVREHFQKANGYLVEKGILTDQVLVKESRYLMPHIALWKFTVRGTTDKVWAICGVCPTDHVDAAVAGNARDALKHFCLRWQLRADKILNEPKSDETEQKFAQLLINHAEACYELVEQESFWADKQ</sequence>
<dbReference type="Pfam" id="PF16108">
    <property type="entry name" value="DUF4826"/>
    <property type="match status" value="1"/>
</dbReference>
<evidence type="ECO:0000313" key="2">
    <source>
        <dbReference type="Proteomes" id="UP000286934"/>
    </source>
</evidence>
<evidence type="ECO:0000313" key="1">
    <source>
        <dbReference type="EMBL" id="RUO38365.1"/>
    </source>
</evidence>
<gene>
    <name evidence="1" type="ORF">CWE13_01615</name>
</gene>
<name>A0A432WX81_9GAMM</name>
<dbReference type="AlphaFoldDB" id="A0A432WX81"/>
<protein>
    <submittedName>
        <fullName evidence="1">DUF4826 domain-containing protein</fullName>
    </submittedName>
</protein>
<comment type="caution">
    <text evidence="1">The sequence shown here is derived from an EMBL/GenBank/DDBJ whole genome shotgun (WGS) entry which is preliminary data.</text>
</comment>
<dbReference type="Proteomes" id="UP000286934">
    <property type="component" value="Unassembled WGS sequence"/>
</dbReference>
<dbReference type="OrthoDB" id="3078260at2"/>
<reference evidence="2" key="1">
    <citation type="journal article" date="2018" name="Front. Microbiol.">
        <title>Genome-Based Analysis Reveals the Taxonomy and Diversity of the Family Idiomarinaceae.</title>
        <authorList>
            <person name="Liu Y."/>
            <person name="Lai Q."/>
            <person name="Shao Z."/>
        </authorList>
    </citation>
    <scope>NUCLEOTIDE SEQUENCE [LARGE SCALE GENOMIC DNA]</scope>
    <source>
        <strain evidence="2">AIS</strain>
    </source>
</reference>
<organism evidence="1 2">
    <name type="scientific">Aliidiomarina shirensis</name>
    <dbReference type="NCBI Taxonomy" id="1048642"/>
    <lineage>
        <taxon>Bacteria</taxon>
        <taxon>Pseudomonadati</taxon>
        <taxon>Pseudomonadota</taxon>
        <taxon>Gammaproteobacteria</taxon>
        <taxon>Alteromonadales</taxon>
        <taxon>Idiomarinaceae</taxon>
        <taxon>Aliidiomarina</taxon>
    </lineage>
</organism>
<proteinExistence type="predicted"/>
<dbReference type="InterPro" id="IPR032251">
    <property type="entry name" value="DUF4826"/>
</dbReference>
<dbReference type="EMBL" id="PIPP01000001">
    <property type="protein sequence ID" value="RUO38365.1"/>
    <property type="molecule type" value="Genomic_DNA"/>
</dbReference>
<keyword evidence="2" id="KW-1185">Reference proteome</keyword>